<reference evidence="3" key="1">
    <citation type="submission" date="2016-08" db="EMBL/GenBank/DDBJ databases">
        <authorList>
            <person name="Varghese N."/>
            <person name="Submissions Spin"/>
        </authorList>
    </citation>
    <scope>NUCLEOTIDE SEQUENCE [LARGE SCALE GENOMIC DNA]</scope>
    <source>
        <strain evidence="3">SGD-1123</strain>
    </source>
</reference>
<feature type="domain" description="GGDEF" evidence="1">
    <location>
        <begin position="23"/>
        <end position="142"/>
    </location>
</feature>
<dbReference type="PROSITE" id="PS50887">
    <property type="entry name" value="GGDEF"/>
    <property type="match status" value="1"/>
</dbReference>
<gene>
    <name evidence="2" type="ORF">GA0061094_3337</name>
</gene>
<dbReference type="OrthoDB" id="9804955at2"/>
<dbReference type="Gene3D" id="3.30.70.270">
    <property type="match status" value="1"/>
</dbReference>
<organism evidence="2 3">
    <name type="scientific">[Bacillus] enclensis</name>
    <dbReference type="NCBI Taxonomy" id="1402860"/>
    <lineage>
        <taxon>Bacteria</taxon>
        <taxon>Bacillati</taxon>
        <taxon>Bacillota</taxon>
        <taxon>Bacilli</taxon>
        <taxon>Bacillales</taxon>
        <taxon>Bacillaceae</taxon>
        <taxon>Rossellomorea</taxon>
    </lineage>
</organism>
<dbReference type="Pfam" id="PF00990">
    <property type="entry name" value="GGDEF"/>
    <property type="match status" value="1"/>
</dbReference>
<protein>
    <submittedName>
        <fullName evidence="2">GGDEF domain-containing protein, diguanylate cyclase (C-di-GMP synthetase) or its enzymatically inactive variants</fullName>
    </submittedName>
</protein>
<dbReference type="SMART" id="SM00267">
    <property type="entry name" value="GGDEF"/>
    <property type="match status" value="1"/>
</dbReference>
<dbReference type="InterPro" id="IPR000160">
    <property type="entry name" value="GGDEF_dom"/>
</dbReference>
<dbReference type="InterPro" id="IPR043128">
    <property type="entry name" value="Rev_trsase/Diguanyl_cyclase"/>
</dbReference>
<dbReference type="EMBL" id="FMAU01000004">
    <property type="protein sequence ID" value="SCC23745.1"/>
    <property type="molecule type" value="Genomic_DNA"/>
</dbReference>
<dbReference type="RefSeq" id="WP_058299320.1">
    <property type="nucleotide sequence ID" value="NZ_FMAU01000004.1"/>
</dbReference>
<dbReference type="AlphaFoldDB" id="A0A0V8HD24"/>
<sequence>MNINILSQDELLHLINSKLEEQNVFSMALIDLDKWNDKSFNLEELILDFRRVLESSNFKEFHYIGRDEFILFVDESIEKTFQQLFEFKLYWERDRKFEVTYSAGLVSVPSHGNTPEEVLRRAEEGLYKAKQQGRNMICQPDNGSLVLKSNYYYKYQLERLKTIAKKQKKKESEILRLALDEYFRRHDDI</sequence>
<name>A0A0V8HD24_9BACI</name>
<accession>A0A0V8HD24</accession>
<dbReference type="Proteomes" id="UP000181997">
    <property type="component" value="Unassembled WGS sequence"/>
</dbReference>
<dbReference type="InterPro" id="IPR029787">
    <property type="entry name" value="Nucleotide_cyclase"/>
</dbReference>
<evidence type="ECO:0000313" key="3">
    <source>
        <dbReference type="Proteomes" id="UP000181997"/>
    </source>
</evidence>
<evidence type="ECO:0000259" key="1">
    <source>
        <dbReference type="PROSITE" id="PS50887"/>
    </source>
</evidence>
<proteinExistence type="predicted"/>
<evidence type="ECO:0000313" key="2">
    <source>
        <dbReference type="EMBL" id="SCC23745.1"/>
    </source>
</evidence>
<keyword evidence="3" id="KW-1185">Reference proteome</keyword>
<dbReference type="SUPFAM" id="SSF55073">
    <property type="entry name" value="Nucleotide cyclase"/>
    <property type="match status" value="1"/>
</dbReference>